<proteinExistence type="predicted"/>
<evidence type="ECO:0000313" key="1">
    <source>
        <dbReference type="EMBL" id="CCG55795.1"/>
    </source>
</evidence>
<dbReference type="AlphaFoldDB" id="K0JHJ6"/>
<reference evidence="1 2" key="1">
    <citation type="journal article" date="2012" name="BMC Genomics">
        <title>Comparative genomics of Brachyspira pilosicoli strains: genome rearrangements, reductions and correlation of genetic compliment with phenotypic diversity.</title>
        <authorList>
            <person name="Mappley L.J."/>
            <person name="Black M.L."/>
            <person name="Abuoun M."/>
            <person name="Darby A.C."/>
            <person name="Woodward M.J."/>
            <person name="Parkhill J."/>
            <person name="Turner A.K."/>
            <person name="Bellgard M.I."/>
            <person name="La T."/>
            <person name="Phillips N.D."/>
            <person name="La Ragione R.M."/>
            <person name="Hampson D.J."/>
        </authorList>
    </citation>
    <scope>NUCLEOTIDE SEQUENCE [LARGE SCALE GENOMIC DNA]</scope>
    <source>
        <strain evidence="1">WesB</strain>
    </source>
</reference>
<sequence length="72" mass="8671">MSKLYMNIIYDEENDILNIKYRAKKEELKKVIATLMVLYYERNDRALIKMFSLVSEFNKMRKDTSNITETVL</sequence>
<name>K0JHJ6_BRAPL</name>
<gene>
    <name evidence="1" type="ORF">WESB_0324</name>
</gene>
<dbReference type="Proteomes" id="UP000003759">
    <property type="component" value="Chromosome"/>
</dbReference>
<dbReference type="EMBL" id="HE793032">
    <property type="protein sequence ID" value="CCG55795.1"/>
    <property type="molecule type" value="Genomic_DNA"/>
</dbReference>
<dbReference type="RefSeq" id="WP_014932296.1">
    <property type="nucleotide sequence ID" value="NC_018604.1"/>
</dbReference>
<evidence type="ECO:0000313" key="2">
    <source>
        <dbReference type="Proteomes" id="UP000003759"/>
    </source>
</evidence>
<dbReference type="PATRIC" id="fig|1161918.5.peg.2018"/>
<accession>K0JHJ6</accession>
<protein>
    <submittedName>
        <fullName evidence="1">Unclassified</fullName>
    </submittedName>
</protein>
<dbReference type="HOGENOM" id="CLU_2714453_0_0_12"/>
<dbReference type="KEGG" id="bpw:WESB_0324"/>
<organism evidence="1 2">
    <name type="scientific">Brachyspira pilosicoli WesB</name>
    <dbReference type="NCBI Taxonomy" id="1161918"/>
    <lineage>
        <taxon>Bacteria</taxon>
        <taxon>Pseudomonadati</taxon>
        <taxon>Spirochaetota</taxon>
        <taxon>Spirochaetia</taxon>
        <taxon>Brachyspirales</taxon>
        <taxon>Brachyspiraceae</taxon>
        <taxon>Brachyspira</taxon>
    </lineage>
</organism>